<reference evidence="4" key="2">
    <citation type="submission" date="2020-04" db="EMBL/GenBank/DDBJ databases">
        <authorList>
            <consortium name="NCBI Genome Project"/>
        </authorList>
    </citation>
    <scope>NUCLEOTIDE SEQUENCE</scope>
    <source>
        <strain evidence="4">CBS 304.34</strain>
    </source>
</reference>
<keyword evidence="3" id="KW-1185">Reference proteome</keyword>
<feature type="compositionally biased region" description="Pro residues" evidence="1">
    <location>
        <begin position="37"/>
        <end position="48"/>
    </location>
</feature>
<feature type="region of interest" description="Disordered" evidence="1">
    <location>
        <begin position="141"/>
        <end position="177"/>
    </location>
</feature>
<feature type="region of interest" description="Disordered" evidence="1">
    <location>
        <begin position="1"/>
        <end position="128"/>
    </location>
</feature>
<feature type="compositionally biased region" description="Polar residues" evidence="1">
    <location>
        <begin position="166"/>
        <end position="177"/>
    </location>
</feature>
<dbReference type="RefSeq" id="XP_033573379.1">
    <property type="nucleotide sequence ID" value="XM_033717005.1"/>
</dbReference>
<reference evidence="4" key="3">
    <citation type="submission" date="2025-04" db="UniProtKB">
        <authorList>
            <consortium name="RefSeq"/>
        </authorList>
    </citation>
    <scope>IDENTIFICATION</scope>
    <source>
        <strain evidence="4">CBS 304.34</strain>
    </source>
</reference>
<dbReference type="EMBL" id="MU003707">
    <property type="protein sequence ID" value="KAF2806415.1"/>
    <property type="molecule type" value="Genomic_DNA"/>
</dbReference>
<sequence length="393" mass="42691">MKNQGQQWPDNGQMNVQQNPQNIASPEIPQNTAHFNPTPPPQGFPTPSVPQSATTQPPQWTPTPTSAPMSPANQYQIAPINPPQFSPDQVSPPPLQQSGGPPEATPSHIESKPTTSQPPLSSVPPPTEFIAELPADWGYAQSSVNPLSKPTPPPQQYQAYHAPTGSRPQSFSVPRRAISTSSVSAHISTGPWRIVDPSTEQPTPEFFVIADLLFDGLDKKCEPKNTGFLEASKILESWKVQEMADEPARLFMHNNFHAFASLWTLEGIPHVMVPNEPRLTPSQIPLPQSLKISPNLPAPTSTYPSYIPALNRAGWYKYFFLEVVGEREGLEKMLPAFCADTYNPATAGHPDLSRRDKGEPQSLSARANALRTGAIARVCQEAAAAIGRTNGGS</sequence>
<protein>
    <submittedName>
        <fullName evidence="2 4">Uncharacterized protein</fullName>
    </submittedName>
</protein>
<dbReference type="AlphaFoldDB" id="A0A6A6YEA8"/>
<feature type="compositionally biased region" description="Polar residues" evidence="1">
    <location>
        <begin position="1"/>
        <end position="35"/>
    </location>
</feature>
<organism evidence="2">
    <name type="scientific">Mytilinidion resinicola</name>
    <dbReference type="NCBI Taxonomy" id="574789"/>
    <lineage>
        <taxon>Eukaryota</taxon>
        <taxon>Fungi</taxon>
        <taxon>Dikarya</taxon>
        <taxon>Ascomycota</taxon>
        <taxon>Pezizomycotina</taxon>
        <taxon>Dothideomycetes</taxon>
        <taxon>Pleosporomycetidae</taxon>
        <taxon>Mytilinidiales</taxon>
        <taxon>Mytilinidiaceae</taxon>
        <taxon>Mytilinidion</taxon>
    </lineage>
</organism>
<evidence type="ECO:0000256" key="1">
    <source>
        <dbReference type="SAM" id="MobiDB-lite"/>
    </source>
</evidence>
<proteinExistence type="predicted"/>
<gene>
    <name evidence="2 4" type="ORF">BDZ99DRAFT_422811</name>
</gene>
<evidence type="ECO:0000313" key="4">
    <source>
        <dbReference type="RefSeq" id="XP_033573379.1"/>
    </source>
</evidence>
<evidence type="ECO:0000313" key="2">
    <source>
        <dbReference type="EMBL" id="KAF2806415.1"/>
    </source>
</evidence>
<dbReference type="Proteomes" id="UP000504636">
    <property type="component" value="Unplaced"/>
</dbReference>
<dbReference type="OrthoDB" id="3941538at2759"/>
<feature type="compositionally biased region" description="Pro residues" evidence="1">
    <location>
        <begin position="80"/>
        <end position="95"/>
    </location>
</feature>
<name>A0A6A6YEA8_9PEZI</name>
<evidence type="ECO:0000313" key="3">
    <source>
        <dbReference type="Proteomes" id="UP000504636"/>
    </source>
</evidence>
<accession>A0A6A6YEA8</accession>
<dbReference type="GeneID" id="54457898"/>
<feature type="compositionally biased region" description="Low complexity" evidence="1">
    <location>
        <begin position="49"/>
        <end position="72"/>
    </location>
</feature>
<reference evidence="2 4" key="1">
    <citation type="journal article" date="2020" name="Stud. Mycol.">
        <title>101 Dothideomycetes genomes: a test case for predicting lifestyles and emergence of pathogens.</title>
        <authorList>
            <person name="Haridas S."/>
            <person name="Albert R."/>
            <person name="Binder M."/>
            <person name="Bloem J."/>
            <person name="Labutti K."/>
            <person name="Salamov A."/>
            <person name="Andreopoulos B."/>
            <person name="Baker S."/>
            <person name="Barry K."/>
            <person name="Bills G."/>
            <person name="Bluhm B."/>
            <person name="Cannon C."/>
            <person name="Castanera R."/>
            <person name="Culley D."/>
            <person name="Daum C."/>
            <person name="Ezra D."/>
            <person name="Gonzalez J."/>
            <person name="Henrissat B."/>
            <person name="Kuo A."/>
            <person name="Liang C."/>
            <person name="Lipzen A."/>
            <person name="Lutzoni F."/>
            <person name="Magnuson J."/>
            <person name="Mondo S."/>
            <person name="Nolan M."/>
            <person name="Ohm R."/>
            <person name="Pangilinan J."/>
            <person name="Park H.-J."/>
            <person name="Ramirez L."/>
            <person name="Alfaro M."/>
            <person name="Sun H."/>
            <person name="Tritt A."/>
            <person name="Yoshinaga Y."/>
            <person name="Zwiers L.-H."/>
            <person name="Turgeon B."/>
            <person name="Goodwin S."/>
            <person name="Spatafora J."/>
            <person name="Crous P."/>
            <person name="Grigoriev I."/>
        </authorList>
    </citation>
    <scope>NUCLEOTIDE SEQUENCE</scope>
    <source>
        <strain evidence="2 4">CBS 304.34</strain>
    </source>
</reference>